<dbReference type="AlphaFoldDB" id="A0A5C6BPH2"/>
<keyword evidence="6" id="KW-1185">Reference proteome</keyword>
<dbReference type="PROSITE" id="PS50082">
    <property type="entry name" value="WD_REPEATS_2"/>
    <property type="match status" value="2"/>
</dbReference>
<dbReference type="SMART" id="SM00320">
    <property type="entry name" value="WD40"/>
    <property type="match status" value="5"/>
</dbReference>
<dbReference type="PROSITE" id="PS00678">
    <property type="entry name" value="WD_REPEATS_1"/>
    <property type="match status" value="1"/>
</dbReference>
<dbReference type="InterPro" id="IPR019775">
    <property type="entry name" value="WD40_repeat_CS"/>
</dbReference>
<evidence type="ECO:0000256" key="4">
    <source>
        <dbReference type="SAM" id="MobiDB-lite"/>
    </source>
</evidence>
<feature type="region of interest" description="Disordered" evidence="4">
    <location>
        <begin position="33"/>
        <end position="58"/>
    </location>
</feature>
<organism evidence="5 6">
    <name type="scientific">Symmachiella macrocystis</name>
    <dbReference type="NCBI Taxonomy" id="2527985"/>
    <lineage>
        <taxon>Bacteria</taxon>
        <taxon>Pseudomonadati</taxon>
        <taxon>Planctomycetota</taxon>
        <taxon>Planctomycetia</taxon>
        <taxon>Planctomycetales</taxon>
        <taxon>Planctomycetaceae</taxon>
        <taxon>Symmachiella</taxon>
    </lineage>
</organism>
<keyword evidence="2" id="KW-0677">Repeat</keyword>
<dbReference type="InterPro" id="IPR011659">
    <property type="entry name" value="WD40"/>
</dbReference>
<dbReference type="OrthoDB" id="257178at2"/>
<dbReference type="InterPro" id="IPR036322">
    <property type="entry name" value="WD40_repeat_dom_sf"/>
</dbReference>
<comment type="caution">
    <text evidence="5">The sequence shown here is derived from an EMBL/GenBank/DDBJ whole genome shotgun (WGS) entry which is preliminary data.</text>
</comment>
<evidence type="ECO:0000256" key="3">
    <source>
        <dbReference type="PROSITE-ProRule" id="PRU00221"/>
    </source>
</evidence>
<evidence type="ECO:0000256" key="1">
    <source>
        <dbReference type="ARBA" id="ARBA00022574"/>
    </source>
</evidence>
<dbReference type="CDD" id="cd00200">
    <property type="entry name" value="WD40"/>
    <property type="match status" value="1"/>
</dbReference>
<dbReference type="RefSeq" id="WP_146370888.1">
    <property type="nucleotide sequence ID" value="NZ_SJPP01000001.1"/>
</dbReference>
<evidence type="ECO:0000313" key="6">
    <source>
        <dbReference type="Proteomes" id="UP000320735"/>
    </source>
</evidence>
<reference evidence="5 6" key="1">
    <citation type="submission" date="2019-02" db="EMBL/GenBank/DDBJ databases">
        <title>Deep-cultivation of Planctomycetes and their phenomic and genomic characterization uncovers novel biology.</title>
        <authorList>
            <person name="Wiegand S."/>
            <person name="Jogler M."/>
            <person name="Boedeker C."/>
            <person name="Pinto D."/>
            <person name="Vollmers J."/>
            <person name="Rivas-Marin E."/>
            <person name="Kohn T."/>
            <person name="Peeters S.H."/>
            <person name="Heuer A."/>
            <person name="Rast P."/>
            <person name="Oberbeckmann S."/>
            <person name="Bunk B."/>
            <person name="Jeske O."/>
            <person name="Meyerdierks A."/>
            <person name="Storesund J.E."/>
            <person name="Kallscheuer N."/>
            <person name="Luecker S."/>
            <person name="Lage O.M."/>
            <person name="Pohl T."/>
            <person name="Merkel B.J."/>
            <person name="Hornburger P."/>
            <person name="Mueller R.-W."/>
            <person name="Bruemmer F."/>
            <person name="Labrenz M."/>
            <person name="Spormann A.M."/>
            <person name="Op Den Camp H."/>
            <person name="Overmann J."/>
            <person name="Amann R."/>
            <person name="Jetten M.S.M."/>
            <person name="Mascher T."/>
            <person name="Medema M.H."/>
            <person name="Devos D.P."/>
            <person name="Kaster A.-K."/>
            <person name="Ovreas L."/>
            <person name="Rohde M."/>
            <person name="Galperin M.Y."/>
            <person name="Jogler C."/>
        </authorList>
    </citation>
    <scope>NUCLEOTIDE SEQUENCE [LARGE SCALE GENOMIC DNA]</scope>
    <source>
        <strain evidence="5 6">CA54</strain>
    </source>
</reference>
<feature type="compositionally biased region" description="Basic and acidic residues" evidence="4">
    <location>
        <begin position="372"/>
        <end position="387"/>
    </location>
</feature>
<dbReference type="PROSITE" id="PS50294">
    <property type="entry name" value="WD_REPEATS_REGION"/>
    <property type="match status" value="2"/>
</dbReference>
<dbReference type="EMBL" id="SJPP01000001">
    <property type="protein sequence ID" value="TWU13582.1"/>
    <property type="molecule type" value="Genomic_DNA"/>
</dbReference>
<feature type="repeat" description="WD" evidence="3">
    <location>
        <begin position="287"/>
        <end position="328"/>
    </location>
</feature>
<dbReference type="Pfam" id="PF00400">
    <property type="entry name" value="WD40"/>
    <property type="match status" value="3"/>
</dbReference>
<dbReference type="SUPFAM" id="SSF50978">
    <property type="entry name" value="WD40 repeat-like"/>
    <property type="match status" value="1"/>
</dbReference>
<accession>A0A5C6BPH2</accession>
<sequence>MKTCLRTMFRQDIRVFLLAVLVSVGVIGCGGADENTATTPATESSSEETTKTPPPAEQGYQPLQLLAEMEVDVIDFNALAFAPGSRTFVTGGSIPTLWKIGDKEPLHQFEDLYPLTGTIVEADAVDISADGKLLAIAGGDGKIHLFDFTTKELKQTIEEHETGIVSVAFSQDGQTLVSSGYDGLVKTWKTDSAGPLAVIDTKIPKSVFSDISPDGKTVVSVWDDVVLWNAETGEKIGPLALSEPRAISVRDVEFSPDGKHIATADATVDFENAAMIWSVDERKLTATLKHEFGVASLAFSPDGNLLATAGMDARARVWDIAAQKLLQTIEEENATPDLVTWSPDGKLLAISSGGMVRFYGRPETIEGLSAKSPEKPKQENTPPREVDTVGAPADEPESPATPTVKLPEAATMEQIVAMLDLEKFPRIEGGDYQTTEKNNIGYLAPLTIPEAREFYREKLSAAGWQEREQSVAALDTDQSWLRIYEKEGYLLRLFFNTLGDSVEGQKTSVEFLHMGNIDTRKLPAPAGGEATFETPEFTSYTADIEPDEAIENCRRQISALGWNEESIEKSTFGAAITFVQNAITLTARIQPGTGGQTLVMYDVAAHAQ</sequence>
<dbReference type="Proteomes" id="UP000320735">
    <property type="component" value="Unassembled WGS sequence"/>
</dbReference>
<keyword evidence="1 3" id="KW-0853">WD repeat</keyword>
<dbReference type="PANTHER" id="PTHR19848:SF8">
    <property type="entry name" value="F-BOX AND WD REPEAT DOMAIN CONTAINING 7"/>
    <property type="match status" value="1"/>
</dbReference>
<dbReference type="Pfam" id="PF07676">
    <property type="entry name" value="PD40"/>
    <property type="match status" value="1"/>
</dbReference>
<protein>
    <submittedName>
        <fullName evidence="5">WD domain, G-beta repeat</fullName>
    </submittedName>
</protein>
<dbReference type="Gene3D" id="2.130.10.10">
    <property type="entry name" value="YVTN repeat-like/Quinoprotein amine dehydrogenase"/>
    <property type="match status" value="2"/>
</dbReference>
<evidence type="ECO:0000256" key="2">
    <source>
        <dbReference type="ARBA" id="ARBA00022737"/>
    </source>
</evidence>
<feature type="repeat" description="WD" evidence="3">
    <location>
        <begin position="157"/>
        <end position="198"/>
    </location>
</feature>
<evidence type="ECO:0000313" key="5">
    <source>
        <dbReference type="EMBL" id="TWU13582.1"/>
    </source>
</evidence>
<proteinExistence type="predicted"/>
<gene>
    <name evidence="5" type="ORF">CA54_24170</name>
</gene>
<feature type="region of interest" description="Disordered" evidence="4">
    <location>
        <begin position="366"/>
        <end position="403"/>
    </location>
</feature>
<dbReference type="InterPro" id="IPR015943">
    <property type="entry name" value="WD40/YVTN_repeat-like_dom_sf"/>
</dbReference>
<dbReference type="InterPro" id="IPR001680">
    <property type="entry name" value="WD40_rpt"/>
</dbReference>
<dbReference type="PROSITE" id="PS51257">
    <property type="entry name" value="PROKAR_LIPOPROTEIN"/>
    <property type="match status" value="1"/>
</dbReference>
<dbReference type="PANTHER" id="PTHR19848">
    <property type="entry name" value="WD40 REPEAT PROTEIN"/>
    <property type="match status" value="1"/>
</dbReference>
<name>A0A5C6BPH2_9PLAN</name>